<reference evidence="2 3" key="1">
    <citation type="submission" date="2021-01" db="EMBL/GenBank/DDBJ databases">
        <title>Whole genome shotgun sequence of Actinoplanes deccanensis NBRC 13994.</title>
        <authorList>
            <person name="Komaki H."/>
            <person name="Tamura T."/>
        </authorList>
    </citation>
    <scope>NUCLEOTIDE SEQUENCE [LARGE SCALE GENOMIC DNA]</scope>
    <source>
        <strain evidence="2 3">NBRC 13994</strain>
    </source>
</reference>
<comment type="caution">
    <text evidence="2">The sequence shown here is derived from an EMBL/GenBank/DDBJ whole genome shotgun (WGS) entry which is preliminary data.</text>
</comment>
<sequence>MDRRTFLTCAAGTAVALCAAGAGTPARPLFEWSRPGGFFAPGRGVLQPPPLVVYDDGTAYADAAASLRLPAADVRDLRREAVRALATAVDTSRPDQPFDLVRVRAGAGHLSARLGAGPVLAHPSAVQSLWSRVQSLRARALRGEIWRPPAVLLATVRLDFTPAESTPWPLPAPPDLLYGEQLLRGEAARAVQRLVPPAREPEWPRYRVGPGAYIAATWRYLLPHE</sequence>
<keyword evidence="1" id="KW-0732">Signal</keyword>
<keyword evidence="3" id="KW-1185">Reference proteome</keyword>
<dbReference type="RefSeq" id="WP_203777948.1">
    <property type="nucleotide sequence ID" value="NZ_BAAABO010000035.1"/>
</dbReference>
<feature type="signal peptide" evidence="1">
    <location>
        <begin position="1"/>
        <end position="19"/>
    </location>
</feature>
<feature type="chain" id="PRO_5045276693" evidence="1">
    <location>
        <begin position="20"/>
        <end position="225"/>
    </location>
</feature>
<dbReference type="Proteomes" id="UP000609879">
    <property type="component" value="Unassembled WGS sequence"/>
</dbReference>
<organism evidence="2 3">
    <name type="scientific">Paractinoplanes deccanensis</name>
    <dbReference type="NCBI Taxonomy" id="113561"/>
    <lineage>
        <taxon>Bacteria</taxon>
        <taxon>Bacillati</taxon>
        <taxon>Actinomycetota</taxon>
        <taxon>Actinomycetes</taxon>
        <taxon>Micromonosporales</taxon>
        <taxon>Micromonosporaceae</taxon>
        <taxon>Paractinoplanes</taxon>
    </lineage>
</organism>
<proteinExistence type="predicted"/>
<dbReference type="EMBL" id="BOMI01000202">
    <property type="protein sequence ID" value="GID80735.1"/>
    <property type="molecule type" value="Genomic_DNA"/>
</dbReference>
<gene>
    <name evidence="2" type="ORF">Ade02nite_93760</name>
</gene>
<evidence type="ECO:0000313" key="3">
    <source>
        <dbReference type="Proteomes" id="UP000609879"/>
    </source>
</evidence>
<evidence type="ECO:0000313" key="2">
    <source>
        <dbReference type="EMBL" id="GID80735.1"/>
    </source>
</evidence>
<evidence type="ECO:0000256" key="1">
    <source>
        <dbReference type="SAM" id="SignalP"/>
    </source>
</evidence>
<name>A0ABQ3YL58_9ACTN</name>
<protein>
    <submittedName>
        <fullName evidence="2">Uncharacterized protein</fullName>
    </submittedName>
</protein>
<accession>A0ABQ3YL58</accession>